<name>A0A1H6WCC5_9BURK</name>
<sequence>MRVALFATPQRANTVAFSVPVWGIEDGFLVRPGNHRALSSYPSIAECPDARLGIIAGPVQHDSAVASGVTEEQNVIVGQQADAIAAVLSGAIDGYASTALGNRIVASGMGSR</sequence>
<dbReference type="AlphaFoldDB" id="A0A1H6WCC5"/>
<organism evidence="1 2">
    <name type="scientific">Paraburkholderia diazotrophica</name>
    <dbReference type="NCBI Taxonomy" id="667676"/>
    <lineage>
        <taxon>Bacteria</taxon>
        <taxon>Pseudomonadati</taxon>
        <taxon>Pseudomonadota</taxon>
        <taxon>Betaproteobacteria</taxon>
        <taxon>Burkholderiales</taxon>
        <taxon>Burkholderiaceae</taxon>
        <taxon>Paraburkholderia</taxon>
    </lineage>
</organism>
<dbReference type="Gene3D" id="3.40.190.10">
    <property type="entry name" value="Periplasmic binding protein-like II"/>
    <property type="match status" value="2"/>
</dbReference>
<dbReference type="EMBL" id="FNYE01000007">
    <property type="protein sequence ID" value="SEJ13366.1"/>
    <property type="molecule type" value="Genomic_DNA"/>
</dbReference>
<evidence type="ECO:0000313" key="1">
    <source>
        <dbReference type="EMBL" id="SEJ13366.1"/>
    </source>
</evidence>
<proteinExistence type="predicted"/>
<keyword evidence="2" id="KW-1185">Reference proteome</keyword>
<dbReference type="Proteomes" id="UP000198866">
    <property type="component" value="Unassembled WGS sequence"/>
</dbReference>
<dbReference type="STRING" id="667676.SAMN05192539_100711"/>
<protein>
    <submittedName>
        <fullName evidence="1">Polar amino acid transport system substrate-binding protein</fullName>
    </submittedName>
</protein>
<gene>
    <name evidence="1" type="ORF">SAMN05192539_100711</name>
</gene>
<reference evidence="2" key="1">
    <citation type="submission" date="2016-10" db="EMBL/GenBank/DDBJ databases">
        <authorList>
            <person name="Varghese N."/>
            <person name="Submissions S."/>
        </authorList>
    </citation>
    <scope>NUCLEOTIDE SEQUENCE [LARGE SCALE GENOMIC DNA]</scope>
    <source>
        <strain evidence="2">LMG 26031</strain>
    </source>
</reference>
<dbReference type="SUPFAM" id="SSF53850">
    <property type="entry name" value="Periplasmic binding protein-like II"/>
    <property type="match status" value="1"/>
</dbReference>
<accession>A0A1H6WCC5</accession>
<evidence type="ECO:0000313" key="2">
    <source>
        <dbReference type="Proteomes" id="UP000198866"/>
    </source>
</evidence>